<dbReference type="Pfam" id="PF13639">
    <property type="entry name" value="zf-RING_2"/>
    <property type="match status" value="1"/>
</dbReference>
<feature type="domain" description="SANT" evidence="23">
    <location>
        <begin position="1239"/>
        <end position="1291"/>
    </location>
</feature>
<dbReference type="PROSITE" id="PS51194">
    <property type="entry name" value="HELICASE_CTER"/>
    <property type="match status" value="1"/>
</dbReference>
<keyword evidence="9 17" id="KW-0863">Zinc-finger</keyword>
<keyword evidence="6" id="KW-0479">Metal-binding</keyword>
<sequence length="1451" mass="166859">MWHKSERTMTGKHEVDDRLHRNHRINISRWRSHFSQCYVLLYILLIFENMLYVSCDSSIYTAKVNITYTEQNEVKSIVKDMGVFGGDASTPQSRTHPEAGQLVLVRTTENKTDACHAIVNAPKKRWVALAERGNCNLIEKVNICGKANASAVIIFNNEDPQPNARPSYTLKGSVLAIFVTKADGRMLQEYMNSYGVVSVQILEGHLQPPPTPLESSNSTNISKTSVMFVSISFVVLMIISLAWLVFYYIQRFRYAHAKERLTRRLASAAKKAIAKIPQRTLKLGDRELDPEFDQCAVCIEGYKTSDVVRTLPCKHIFHKSCVDPWLLDQRSCPMCKLDILRAYGMHISHLSSSQESVHAEPDSNELTGSGLEADPVLISPEQHHHGEGVEVLLIRHPSVHYHGSDTFCDDEERAALQPHPPSPSGGSHEALEIEPNSDIYWPIVGPSVLLKSPPKGKNDDNDDTREEFDAKIEADRGNRFEFLLKQTELFAHFMQTGGGNTGSGKTPTSPLKMKPGRPSKGKKLDEKAKLVSAGDHRHRRTEQEEDEELLSESKKTNTSASFRFESSPSYIKAGEMRDYQVRGLNWMISLYENGINGILADEMGLGKTLQTISLLGYMKHYKHIPSPHLVICPKSTLANWQAEFKRWCPSLRAVCLIGNQDQRTAFIRDVMMPGEWDVCITSYEMCIREKSVFKKFNWRYLVIDEAHRIKNEKSKLSEIVREFKSTNRLLLTGTPLQNNLHELWALLNFLLPDVFNSSEDFDSWFNTNNCIGDSALVERLHEVLRPFLLRRLKSDVEKALLPKKEIKIFVGLSKMQREWYTKILMKDIDVVNGAGKSDKMRLLNILMQLRKCANHPYLFDGAEPGPPYTTDKHLYENSGKMAILDKLLPKLQAQDSRVLIFSQMTRMLDILEDYCHWRGYDYCRLDGQTPHEDRTRYINEYNMPNSKKFIFMLSTRSGGLGINLATADIVIIYDSDWNPQVDLQAMDRAHRIGQKKQVKVFRFITENTVEERIVEKAEMKLRLDNVVIQQGRLVDPSANKLGKDEVLNMIRHGASHVFASKDSEITEEDIDDIIEKGEKKTEEIKAKYDNLGEGSLRSFTMDTGGEGGSVYQFEGQDYRDKHKGVGHWIEPPKRERKANYAVDAYFREALRVSEPKAPKAPRPPKQPNVQDFQFFPPRLFELLDKEIYFFRKSIGYRVPKNPDLGADAERVRKEEQGKIDESEVLTEEELAEKEDLLKEGFTNWSKRDFNQFIKANEKYGRDDLDSIARDVEGKTPEEVMEYSGVFWERCNELTDIEKIMAQIERGEAKIQRRISIKKALDAKMARYRAPFHQLRIQYGTNKGKNYTEEEDRFLICMLHKLGFDKENVYDELRTSVRQAPQFRFDWFIKSRTAMELQRRCNTLITLIERENMELEEKEKAEKRRRGKSGTPKGQKRKADAMDNRGRPKKKK</sequence>
<dbReference type="FunFam" id="3.40.50.10810:FF:000101">
    <property type="entry name" value="SWI/SNF-related, matrix-associated, actin-dependent regulator of"/>
    <property type="match status" value="1"/>
</dbReference>
<evidence type="ECO:0000256" key="2">
    <source>
        <dbReference type="ARBA" id="ARBA00004370"/>
    </source>
</evidence>
<dbReference type="Pfam" id="PF00176">
    <property type="entry name" value="SNF2-rel_dom"/>
    <property type="match status" value="1"/>
</dbReference>
<dbReference type="InterPro" id="IPR017884">
    <property type="entry name" value="SANT_dom"/>
</dbReference>
<keyword evidence="14 19" id="KW-1133">Transmembrane helix</keyword>
<evidence type="ECO:0000256" key="6">
    <source>
        <dbReference type="ARBA" id="ARBA00022723"/>
    </source>
</evidence>
<evidence type="ECO:0000256" key="12">
    <source>
        <dbReference type="ARBA" id="ARBA00022840"/>
    </source>
</evidence>
<dbReference type="InterPro" id="IPR000330">
    <property type="entry name" value="SNF2_N"/>
</dbReference>
<evidence type="ECO:0000256" key="11">
    <source>
        <dbReference type="ARBA" id="ARBA00022833"/>
    </source>
</evidence>
<dbReference type="SUPFAM" id="SSF52025">
    <property type="entry name" value="PA domain"/>
    <property type="match status" value="1"/>
</dbReference>
<dbReference type="PANTHER" id="PTHR45623">
    <property type="entry name" value="CHROMODOMAIN-HELICASE-DNA-BINDING PROTEIN 3-RELATED-RELATED"/>
    <property type="match status" value="1"/>
</dbReference>
<dbReference type="InterPro" id="IPR038718">
    <property type="entry name" value="SNF2-like_sf"/>
</dbReference>
<dbReference type="Gene3D" id="1.10.1040.30">
    <property type="entry name" value="ISWI, HAND domain"/>
    <property type="match status" value="1"/>
</dbReference>
<protein>
    <submittedName>
        <fullName evidence="25">Chromatin-remodeling complex ATPase chain Iswi-like isoform X2</fullName>
    </submittedName>
</protein>
<evidence type="ECO:0000256" key="8">
    <source>
        <dbReference type="ARBA" id="ARBA00022741"/>
    </source>
</evidence>
<dbReference type="InterPro" id="IPR001005">
    <property type="entry name" value="SANT/Myb"/>
</dbReference>
<dbReference type="Pfam" id="PF09111">
    <property type="entry name" value="SLIDE"/>
    <property type="match status" value="1"/>
</dbReference>
<dbReference type="GO" id="GO:0016020">
    <property type="term" value="C:membrane"/>
    <property type="evidence" value="ECO:0007669"/>
    <property type="project" value="UniProtKB-SubCell"/>
</dbReference>
<evidence type="ECO:0000256" key="17">
    <source>
        <dbReference type="PROSITE-ProRule" id="PRU00175"/>
    </source>
</evidence>
<evidence type="ECO:0000256" key="9">
    <source>
        <dbReference type="ARBA" id="ARBA00022771"/>
    </source>
</evidence>
<dbReference type="Gene3D" id="3.40.50.10810">
    <property type="entry name" value="Tandem AAA-ATPase domain"/>
    <property type="match status" value="1"/>
</dbReference>
<comment type="subcellular location">
    <subcellularLocation>
        <location evidence="2">Membrane</location>
    </subcellularLocation>
    <subcellularLocation>
        <location evidence="1">Nucleus</location>
    </subcellularLocation>
</comment>
<keyword evidence="10" id="KW-0378">Hydrolase</keyword>
<dbReference type="SUPFAM" id="SSF57850">
    <property type="entry name" value="RING/U-box"/>
    <property type="match status" value="1"/>
</dbReference>
<dbReference type="GO" id="GO:0140658">
    <property type="term" value="F:ATP-dependent chromatin remodeler activity"/>
    <property type="evidence" value="ECO:0007669"/>
    <property type="project" value="TreeGrafter"/>
</dbReference>
<dbReference type="CDD" id="cd00167">
    <property type="entry name" value="SANT"/>
    <property type="match status" value="1"/>
</dbReference>
<dbReference type="CDD" id="cd18793">
    <property type="entry name" value="SF2_C_SNF"/>
    <property type="match status" value="1"/>
</dbReference>
<dbReference type="Gene3D" id="1.10.10.60">
    <property type="entry name" value="Homeodomain-like"/>
    <property type="match status" value="2"/>
</dbReference>
<dbReference type="CDD" id="cd17997">
    <property type="entry name" value="DEXHc_SMARCA1_SMARCA5"/>
    <property type="match status" value="1"/>
</dbReference>
<dbReference type="InterPro" id="IPR015194">
    <property type="entry name" value="ISWI_HAND-dom"/>
</dbReference>
<dbReference type="PANTHER" id="PTHR45623:SF49">
    <property type="entry name" value="SWI_SNF-RELATED MATRIX-ASSOCIATED ACTIN-DEPENDENT REGULATOR OF CHROMATIN SUBFAMILY A MEMBER 5"/>
    <property type="match status" value="1"/>
</dbReference>
<evidence type="ECO:0000256" key="19">
    <source>
        <dbReference type="SAM" id="Phobius"/>
    </source>
</evidence>
<dbReference type="InterPro" id="IPR036306">
    <property type="entry name" value="ISWI_HAND-dom_sf"/>
</dbReference>
<comment type="similarity">
    <text evidence="3">Belongs to the SNF2/RAD54 helicase family. ISWI subfamily.</text>
</comment>
<dbReference type="FunFam" id="3.30.40.10:FF:000009">
    <property type="entry name" value="E3 ubiquitin-protein ligase RNF130"/>
    <property type="match status" value="1"/>
</dbReference>
<evidence type="ECO:0000256" key="10">
    <source>
        <dbReference type="ARBA" id="ARBA00022801"/>
    </source>
</evidence>
<evidence type="ECO:0000313" key="24">
    <source>
        <dbReference type="Proteomes" id="UP000694844"/>
    </source>
</evidence>
<dbReference type="Pfam" id="PF02225">
    <property type="entry name" value="PA"/>
    <property type="match status" value="1"/>
</dbReference>
<evidence type="ECO:0000256" key="18">
    <source>
        <dbReference type="SAM" id="MobiDB-lite"/>
    </source>
</evidence>
<dbReference type="GO" id="GO:0008270">
    <property type="term" value="F:zinc ion binding"/>
    <property type="evidence" value="ECO:0007669"/>
    <property type="project" value="UniProtKB-KW"/>
</dbReference>
<dbReference type="FunFam" id="1.10.10.60:FF:000049">
    <property type="entry name" value="SWI/SNF-related matrix-associated actin-dependent regulator of chromatin subfamily A member"/>
    <property type="match status" value="1"/>
</dbReference>
<dbReference type="GO" id="GO:0031491">
    <property type="term" value="F:nucleosome binding"/>
    <property type="evidence" value="ECO:0007669"/>
    <property type="project" value="InterPro"/>
</dbReference>
<evidence type="ECO:0000256" key="3">
    <source>
        <dbReference type="ARBA" id="ARBA00009687"/>
    </source>
</evidence>
<feature type="domain" description="Helicase ATP-binding" evidence="21">
    <location>
        <begin position="588"/>
        <end position="753"/>
    </location>
</feature>
<keyword evidence="7" id="KW-0677">Repeat</keyword>
<dbReference type="Proteomes" id="UP000694844">
    <property type="component" value="Chromosome 3"/>
</dbReference>
<dbReference type="InterPro" id="IPR001841">
    <property type="entry name" value="Znf_RING"/>
</dbReference>
<dbReference type="GO" id="GO:0042393">
    <property type="term" value="F:histone binding"/>
    <property type="evidence" value="ECO:0007669"/>
    <property type="project" value="TreeGrafter"/>
</dbReference>
<dbReference type="InterPro" id="IPR046450">
    <property type="entry name" value="PA_dom_sf"/>
</dbReference>
<keyword evidence="13" id="KW-0156">Chromatin regulator</keyword>
<evidence type="ECO:0000256" key="16">
    <source>
        <dbReference type="ARBA" id="ARBA00023242"/>
    </source>
</evidence>
<dbReference type="FunFam" id="1.10.1040.30:FF:000001">
    <property type="entry name" value="SWI/SNF-related matrix-associated actin-dependent regulator of chromatin subfamily A member"/>
    <property type="match status" value="1"/>
</dbReference>
<evidence type="ECO:0000259" key="22">
    <source>
        <dbReference type="PROSITE" id="PS51194"/>
    </source>
</evidence>
<proteinExistence type="inferred from homology"/>
<dbReference type="SMART" id="SM00490">
    <property type="entry name" value="HELICc"/>
    <property type="match status" value="1"/>
</dbReference>
<dbReference type="GeneID" id="111127274"/>
<dbReference type="GO" id="GO:0034728">
    <property type="term" value="P:nucleosome organization"/>
    <property type="evidence" value="ECO:0007669"/>
    <property type="project" value="TreeGrafter"/>
</dbReference>
<keyword evidence="12" id="KW-0067">ATP-binding</keyword>
<dbReference type="FunFam" id="1.20.5.1190:FF:000002">
    <property type="entry name" value="SWI/SNF-related matrix-associated actin-dependent regulator of chromatin subfamily A member"/>
    <property type="match status" value="1"/>
</dbReference>
<dbReference type="GO" id="GO:0003677">
    <property type="term" value="F:DNA binding"/>
    <property type="evidence" value="ECO:0007669"/>
    <property type="project" value="InterPro"/>
</dbReference>
<feature type="domain" description="RING-type" evidence="20">
    <location>
        <begin position="295"/>
        <end position="336"/>
    </location>
</feature>
<dbReference type="InterPro" id="IPR009057">
    <property type="entry name" value="Homeodomain-like_sf"/>
</dbReference>
<dbReference type="InterPro" id="IPR001650">
    <property type="entry name" value="Helicase_C-like"/>
</dbReference>
<dbReference type="RefSeq" id="XP_022328086.1">
    <property type="nucleotide sequence ID" value="XM_022472378.1"/>
</dbReference>
<keyword evidence="8" id="KW-0547">Nucleotide-binding</keyword>
<keyword evidence="5 19" id="KW-0812">Transmembrane</keyword>
<feature type="compositionally biased region" description="Basic and acidic residues" evidence="18">
    <location>
        <begin position="1436"/>
        <end position="1445"/>
    </location>
</feature>
<dbReference type="Gene3D" id="3.50.30.30">
    <property type="match status" value="1"/>
</dbReference>
<dbReference type="GO" id="GO:0016887">
    <property type="term" value="F:ATP hydrolysis activity"/>
    <property type="evidence" value="ECO:0007669"/>
    <property type="project" value="TreeGrafter"/>
</dbReference>
<dbReference type="PROSITE" id="PS51192">
    <property type="entry name" value="HELICASE_ATP_BIND_1"/>
    <property type="match status" value="1"/>
</dbReference>
<feature type="region of interest" description="Disordered" evidence="18">
    <location>
        <begin position="496"/>
        <end position="554"/>
    </location>
</feature>
<dbReference type="SUPFAM" id="SSF46689">
    <property type="entry name" value="Homeodomain-like"/>
    <property type="match status" value="2"/>
</dbReference>
<evidence type="ECO:0000256" key="1">
    <source>
        <dbReference type="ARBA" id="ARBA00004123"/>
    </source>
</evidence>
<dbReference type="Gene3D" id="3.30.40.10">
    <property type="entry name" value="Zinc/RING finger domain, C3HC4 (zinc finger)"/>
    <property type="match status" value="1"/>
</dbReference>
<dbReference type="InterPro" id="IPR015195">
    <property type="entry name" value="SLIDE"/>
</dbReference>
<dbReference type="PROSITE" id="PS51293">
    <property type="entry name" value="SANT"/>
    <property type="match status" value="1"/>
</dbReference>
<dbReference type="InterPro" id="IPR027417">
    <property type="entry name" value="P-loop_NTPase"/>
</dbReference>
<feature type="domain" description="Helicase C-terminal" evidence="22">
    <location>
        <begin position="883"/>
        <end position="1034"/>
    </location>
</feature>
<evidence type="ECO:0000259" key="20">
    <source>
        <dbReference type="PROSITE" id="PS50089"/>
    </source>
</evidence>
<dbReference type="InterPro" id="IPR014001">
    <property type="entry name" value="Helicase_ATP-bd"/>
</dbReference>
<evidence type="ECO:0000259" key="23">
    <source>
        <dbReference type="PROSITE" id="PS51293"/>
    </source>
</evidence>
<dbReference type="FunFam" id="3.40.50.300:FF:000082">
    <property type="entry name" value="ISWI chromatin remodeling complex ATPase ISW1"/>
    <property type="match status" value="1"/>
</dbReference>
<evidence type="ECO:0000313" key="25">
    <source>
        <dbReference type="RefSeq" id="XP_022328086.1"/>
    </source>
</evidence>
<evidence type="ECO:0000259" key="21">
    <source>
        <dbReference type="PROSITE" id="PS51192"/>
    </source>
</evidence>
<dbReference type="SUPFAM" id="SSF101224">
    <property type="entry name" value="HAND domain of the nucleosome remodeling ATPase ISWI"/>
    <property type="match status" value="1"/>
</dbReference>
<keyword evidence="11" id="KW-0862">Zinc</keyword>
<dbReference type="InterPro" id="IPR013083">
    <property type="entry name" value="Znf_RING/FYVE/PHD"/>
</dbReference>
<evidence type="ECO:0000256" key="5">
    <source>
        <dbReference type="ARBA" id="ARBA00022692"/>
    </source>
</evidence>
<evidence type="ECO:0000256" key="4">
    <source>
        <dbReference type="ARBA" id="ARBA00022553"/>
    </source>
</evidence>
<organism evidence="24 25">
    <name type="scientific">Crassostrea virginica</name>
    <name type="common">Eastern oyster</name>
    <dbReference type="NCBI Taxonomy" id="6565"/>
    <lineage>
        <taxon>Eukaryota</taxon>
        <taxon>Metazoa</taxon>
        <taxon>Spiralia</taxon>
        <taxon>Lophotrochozoa</taxon>
        <taxon>Mollusca</taxon>
        <taxon>Bivalvia</taxon>
        <taxon>Autobranchia</taxon>
        <taxon>Pteriomorphia</taxon>
        <taxon>Ostreida</taxon>
        <taxon>Ostreoidea</taxon>
        <taxon>Ostreidae</taxon>
        <taxon>Crassostrea</taxon>
    </lineage>
</organism>
<reference evidence="25" key="1">
    <citation type="submission" date="2025-08" db="UniProtKB">
        <authorList>
            <consortium name="RefSeq"/>
        </authorList>
    </citation>
    <scope>IDENTIFICATION</scope>
    <source>
        <tissue evidence="25">Whole sample</tissue>
    </source>
</reference>
<dbReference type="SMART" id="SM00717">
    <property type="entry name" value="SANT"/>
    <property type="match status" value="2"/>
</dbReference>
<gene>
    <name evidence="25" type="primary">LOC111127274</name>
</gene>
<dbReference type="GO" id="GO:0005524">
    <property type="term" value="F:ATP binding"/>
    <property type="evidence" value="ECO:0007669"/>
    <property type="project" value="UniProtKB-KW"/>
</dbReference>
<feature type="transmembrane region" description="Helical" evidence="19">
    <location>
        <begin position="226"/>
        <end position="249"/>
    </location>
</feature>
<evidence type="ECO:0000256" key="15">
    <source>
        <dbReference type="ARBA" id="ARBA00023136"/>
    </source>
</evidence>
<feature type="region of interest" description="Disordered" evidence="18">
    <location>
        <begin position="1414"/>
        <end position="1451"/>
    </location>
</feature>
<dbReference type="PROSITE" id="PS50089">
    <property type="entry name" value="ZF_RING_2"/>
    <property type="match status" value="1"/>
</dbReference>
<evidence type="ECO:0000256" key="7">
    <source>
        <dbReference type="ARBA" id="ARBA00022737"/>
    </source>
</evidence>
<dbReference type="SMART" id="SM00184">
    <property type="entry name" value="RING"/>
    <property type="match status" value="1"/>
</dbReference>
<dbReference type="Gene3D" id="1.20.5.1190">
    <property type="entry name" value="iswi atpase"/>
    <property type="match status" value="1"/>
</dbReference>
<dbReference type="GO" id="GO:0031010">
    <property type="term" value="C:ISWI-type complex"/>
    <property type="evidence" value="ECO:0007669"/>
    <property type="project" value="UniProtKB-ARBA"/>
</dbReference>
<keyword evidence="15 19" id="KW-0472">Membrane</keyword>
<dbReference type="SMART" id="SM00487">
    <property type="entry name" value="DEXDc"/>
    <property type="match status" value="1"/>
</dbReference>
<dbReference type="FunFam" id="1.10.10.60:FF:000022">
    <property type="entry name" value="ISWI chromatin-remodeling complex ATPase CHR11 isoform A"/>
    <property type="match status" value="1"/>
</dbReference>
<dbReference type="InterPro" id="IPR003137">
    <property type="entry name" value="PA_domain"/>
</dbReference>
<dbReference type="OrthoDB" id="5857104at2759"/>
<dbReference type="Gene3D" id="3.40.50.300">
    <property type="entry name" value="P-loop containing nucleotide triphosphate hydrolases"/>
    <property type="match status" value="1"/>
</dbReference>
<dbReference type="CDD" id="cd16668">
    <property type="entry name" value="RING-H2_RNF130-like"/>
    <property type="match status" value="1"/>
</dbReference>
<dbReference type="Pfam" id="PF00271">
    <property type="entry name" value="Helicase_C"/>
    <property type="match status" value="1"/>
</dbReference>
<dbReference type="InterPro" id="IPR049730">
    <property type="entry name" value="SNF2/RAD54-like_C"/>
</dbReference>
<dbReference type="CDD" id="cd00538">
    <property type="entry name" value="PA"/>
    <property type="match status" value="1"/>
</dbReference>
<keyword evidence="4" id="KW-0597">Phosphoprotein</keyword>
<dbReference type="InterPro" id="IPR044754">
    <property type="entry name" value="Isw1/2_DEXHc"/>
</dbReference>
<evidence type="ECO:0000256" key="14">
    <source>
        <dbReference type="ARBA" id="ARBA00022989"/>
    </source>
</evidence>
<dbReference type="Pfam" id="PF09110">
    <property type="entry name" value="HAND"/>
    <property type="match status" value="1"/>
</dbReference>
<name>A0A8B8DM63_CRAVI</name>
<keyword evidence="16" id="KW-0539">Nucleus</keyword>
<evidence type="ECO:0000256" key="13">
    <source>
        <dbReference type="ARBA" id="ARBA00022853"/>
    </source>
</evidence>
<dbReference type="SUPFAM" id="SSF52540">
    <property type="entry name" value="P-loop containing nucleoside triphosphate hydrolases"/>
    <property type="match status" value="2"/>
</dbReference>
<keyword evidence="24" id="KW-1185">Reference proteome</keyword>
<accession>A0A8B8DM63</accession>